<dbReference type="Gene3D" id="2.60.40.200">
    <property type="entry name" value="Superoxide dismutase, copper/zinc binding domain"/>
    <property type="match status" value="1"/>
</dbReference>
<dbReference type="InterPro" id="IPR036423">
    <property type="entry name" value="SOD-like_Cu/Zn_dom_sf"/>
</dbReference>
<dbReference type="SUPFAM" id="SSF49329">
    <property type="entry name" value="Cu,Zn superoxide dismutase-like"/>
    <property type="match status" value="1"/>
</dbReference>
<dbReference type="OrthoDB" id="159229at2759"/>
<dbReference type="GO" id="GO:0006801">
    <property type="term" value="P:superoxide metabolic process"/>
    <property type="evidence" value="ECO:0007669"/>
    <property type="project" value="InterPro"/>
</dbReference>
<dbReference type="PROSITE" id="PS51257">
    <property type="entry name" value="PROKAR_LIPOPROTEIN"/>
    <property type="match status" value="1"/>
</dbReference>
<feature type="domain" description="Superoxide dismutase copper/zinc binding" evidence="2">
    <location>
        <begin position="47"/>
        <end position="159"/>
    </location>
</feature>
<dbReference type="Pfam" id="PF00080">
    <property type="entry name" value="Sod_Cu"/>
    <property type="match status" value="1"/>
</dbReference>
<dbReference type="GO" id="GO:0005507">
    <property type="term" value="F:copper ion binding"/>
    <property type="evidence" value="ECO:0007669"/>
    <property type="project" value="InterPro"/>
</dbReference>
<dbReference type="EMBL" id="AJIL01000099">
    <property type="protein sequence ID" value="KNE95279.1"/>
    <property type="molecule type" value="Genomic_DNA"/>
</dbReference>
<dbReference type="InterPro" id="IPR001424">
    <property type="entry name" value="SOD_Cu_Zn_dom"/>
</dbReference>
<comment type="caution">
    <text evidence="3">The sequence shown here is derived from an EMBL/GenBank/DDBJ whole genome shotgun (WGS) entry which is preliminary data.</text>
</comment>
<dbReference type="AlphaFoldDB" id="A0A0L0V8F5"/>
<sequence length="175" mass="18453">MYPQISRSIDGLSLLLLLLACVPTIVRAQGNTCREATASIRGSFGITGTANFKQITGGVQVNIQVNGLKRREDDQFHIHAKAVTNNDCATTGGHYNPNGARFPCPRNGLNQAACEKGDLSGKGGLLKAIGDGSPTSVSYLDQIINVAEILNKGVVVHDVTNFRLACGNVVCTKTG</sequence>
<organism evidence="3 4">
    <name type="scientific">Puccinia striiformis f. sp. tritici PST-78</name>
    <dbReference type="NCBI Taxonomy" id="1165861"/>
    <lineage>
        <taxon>Eukaryota</taxon>
        <taxon>Fungi</taxon>
        <taxon>Dikarya</taxon>
        <taxon>Basidiomycota</taxon>
        <taxon>Pucciniomycotina</taxon>
        <taxon>Pucciniomycetes</taxon>
        <taxon>Pucciniales</taxon>
        <taxon>Pucciniaceae</taxon>
        <taxon>Puccinia</taxon>
    </lineage>
</organism>
<dbReference type="STRING" id="1165861.A0A0L0V8F5"/>
<feature type="chain" id="PRO_5005549590" evidence="1">
    <location>
        <begin position="29"/>
        <end position="175"/>
    </location>
</feature>
<keyword evidence="1" id="KW-0732">Signal</keyword>
<accession>A0A0L0V8F5</accession>
<gene>
    <name evidence="3" type="ORF">PSTG_11365</name>
</gene>
<dbReference type="Proteomes" id="UP000054564">
    <property type="component" value="Unassembled WGS sequence"/>
</dbReference>
<evidence type="ECO:0000313" key="4">
    <source>
        <dbReference type="Proteomes" id="UP000054564"/>
    </source>
</evidence>
<keyword evidence="4" id="KW-1185">Reference proteome</keyword>
<evidence type="ECO:0000256" key="1">
    <source>
        <dbReference type="SAM" id="SignalP"/>
    </source>
</evidence>
<dbReference type="PANTHER" id="PTHR10003">
    <property type="entry name" value="SUPEROXIDE DISMUTASE CU-ZN -RELATED"/>
    <property type="match status" value="1"/>
</dbReference>
<reference evidence="4" key="1">
    <citation type="submission" date="2014-03" db="EMBL/GenBank/DDBJ databases">
        <title>The Genome Sequence of Puccinia striiformis f. sp. tritici PST-78.</title>
        <authorList>
            <consortium name="The Broad Institute Genome Sequencing Platform"/>
            <person name="Cuomo C."/>
            <person name="Hulbert S."/>
            <person name="Chen X."/>
            <person name="Walker B."/>
            <person name="Young S.K."/>
            <person name="Zeng Q."/>
            <person name="Gargeya S."/>
            <person name="Fitzgerald M."/>
            <person name="Haas B."/>
            <person name="Abouelleil A."/>
            <person name="Alvarado L."/>
            <person name="Arachchi H.M."/>
            <person name="Berlin A.M."/>
            <person name="Chapman S.B."/>
            <person name="Goldberg J."/>
            <person name="Griggs A."/>
            <person name="Gujja S."/>
            <person name="Hansen M."/>
            <person name="Howarth C."/>
            <person name="Imamovic A."/>
            <person name="Larimer J."/>
            <person name="McCowan C."/>
            <person name="Montmayeur A."/>
            <person name="Murphy C."/>
            <person name="Neiman D."/>
            <person name="Pearson M."/>
            <person name="Priest M."/>
            <person name="Roberts A."/>
            <person name="Saif S."/>
            <person name="Shea T."/>
            <person name="Sisk P."/>
            <person name="Sykes S."/>
            <person name="Wortman J."/>
            <person name="Nusbaum C."/>
            <person name="Birren B."/>
        </authorList>
    </citation>
    <scope>NUCLEOTIDE SEQUENCE [LARGE SCALE GENOMIC DNA]</scope>
    <source>
        <strain evidence="4">race PST-78</strain>
    </source>
</reference>
<proteinExistence type="predicted"/>
<evidence type="ECO:0000259" key="2">
    <source>
        <dbReference type="Pfam" id="PF00080"/>
    </source>
</evidence>
<evidence type="ECO:0000313" key="3">
    <source>
        <dbReference type="EMBL" id="KNE95279.1"/>
    </source>
</evidence>
<dbReference type="InterPro" id="IPR024134">
    <property type="entry name" value="SOD_Cu/Zn_/chaperone"/>
</dbReference>
<name>A0A0L0V8F5_9BASI</name>
<protein>
    <submittedName>
        <fullName evidence="3">Copper/zinc superoxide dismutase</fullName>
    </submittedName>
</protein>
<feature type="signal peptide" evidence="1">
    <location>
        <begin position="1"/>
        <end position="28"/>
    </location>
</feature>